<dbReference type="PANTHER" id="PTHR40621">
    <property type="entry name" value="TRANSCRIPTION FACTOR KAPC-RELATED"/>
    <property type="match status" value="1"/>
</dbReference>
<protein>
    <recommendedName>
        <fullName evidence="5">BZIP domain-containing protein</fullName>
    </recommendedName>
</protein>
<dbReference type="HOGENOM" id="CLU_1496048_0_0_1"/>
<dbReference type="PANTHER" id="PTHR40621:SF6">
    <property type="entry name" value="AP-1-LIKE TRANSCRIPTION FACTOR YAP1-RELATED"/>
    <property type="match status" value="1"/>
</dbReference>
<evidence type="ECO:0000256" key="2">
    <source>
        <dbReference type="ARBA" id="ARBA00023242"/>
    </source>
</evidence>
<dbReference type="InterPro" id="IPR004827">
    <property type="entry name" value="bZIP"/>
</dbReference>
<evidence type="ECO:0000313" key="6">
    <source>
        <dbReference type="EMBL" id="EXJ70311.1"/>
    </source>
</evidence>
<comment type="subcellular location">
    <subcellularLocation>
        <location evidence="1">Nucleus</location>
    </subcellularLocation>
</comment>
<evidence type="ECO:0000313" key="7">
    <source>
        <dbReference type="Proteomes" id="UP000019471"/>
    </source>
</evidence>
<name>W9X056_9EURO</name>
<accession>W9X056</accession>
<reference evidence="6 7" key="1">
    <citation type="submission" date="2013-03" db="EMBL/GenBank/DDBJ databases">
        <title>The Genome Sequence of Cladophialophora psammophila CBS 110553.</title>
        <authorList>
            <consortium name="The Broad Institute Genomics Platform"/>
            <person name="Cuomo C."/>
            <person name="de Hoog S."/>
            <person name="Gorbushina A."/>
            <person name="Walker B."/>
            <person name="Young S.K."/>
            <person name="Zeng Q."/>
            <person name="Gargeya S."/>
            <person name="Fitzgerald M."/>
            <person name="Haas B."/>
            <person name="Abouelleil A."/>
            <person name="Allen A.W."/>
            <person name="Alvarado L."/>
            <person name="Arachchi H.M."/>
            <person name="Berlin A.M."/>
            <person name="Chapman S.B."/>
            <person name="Gainer-Dewar J."/>
            <person name="Goldberg J."/>
            <person name="Griggs A."/>
            <person name="Gujja S."/>
            <person name="Hansen M."/>
            <person name="Howarth C."/>
            <person name="Imamovic A."/>
            <person name="Ireland A."/>
            <person name="Larimer J."/>
            <person name="McCowan C."/>
            <person name="Murphy C."/>
            <person name="Pearson M."/>
            <person name="Poon T.W."/>
            <person name="Priest M."/>
            <person name="Roberts A."/>
            <person name="Saif S."/>
            <person name="Shea T."/>
            <person name="Sisk P."/>
            <person name="Sykes S."/>
            <person name="Wortman J."/>
            <person name="Nusbaum C."/>
            <person name="Birren B."/>
        </authorList>
    </citation>
    <scope>NUCLEOTIDE SEQUENCE [LARGE SCALE GENOMIC DNA]</scope>
    <source>
        <strain evidence="6 7">CBS 110553</strain>
    </source>
</reference>
<keyword evidence="2" id="KW-0539">Nucleus</keyword>
<dbReference type="Gene3D" id="1.20.5.170">
    <property type="match status" value="1"/>
</dbReference>
<evidence type="ECO:0000256" key="4">
    <source>
        <dbReference type="SAM" id="MobiDB-lite"/>
    </source>
</evidence>
<evidence type="ECO:0000256" key="3">
    <source>
        <dbReference type="SAM" id="Coils"/>
    </source>
</evidence>
<comment type="caution">
    <text evidence="6">The sequence shown here is derived from an EMBL/GenBank/DDBJ whole genome shotgun (WGS) entry which is preliminary data.</text>
</comment>
<dbReference type="SMART" id="SM00338">
    <property type="entry name" value="BRLZ"/>
    <property type="match status" value="1"/>
</dbReference>
<sequence>MGPSESPFDIFRSMAQGYNTSRHPATQYALVVPQADRRISTSSESASPPGEMQAGETVEMRERRRAQNRLAQQAFRARQKVRVEALENEWAQLRQLHEALNQACSQRAKEIKQLESQVEELLHNIQLLKSSQEIERNWSSSPTTPEQQQYTQASAFTVAEADLRSFFSGGGLSEFPDFPQTFKSY</sequence>
<proteinExistence type="predicted"/>
<evidence type="ECO:0000256" key="1">
    <source>
        <dbReference type="ARBA" id="ARBA00004123"/>
    </source>
</evidence>
<feature type="coiled-coil region" evidence="3">
    <location>
        <begin position="76"/>
        <end position="131"/>
    </location>
</feature>
<dbReference type="AlphaFoldDB" id="W9X056"/>
<dbReference type="InterPro" id="IPR050936">
    <property type="entry name" value="AP-1-like"/>
</dbReference>
<feature type="region of interest" description="Disordered" evidence="4">
    <location>
        <begin position="36"/>
        <end position="69"/>
    </location>
</feature>
<keyword evidence="7" id="KW-1185">Reference proteome</keyword>
<dbReference type="GeneID" id="19191090"/>
<dbReference type="EMBL" id="AMGX01000009">
    <property type="protein sequence ID" value="EXJ70311.1"/>
    <property type="molecule type" value="Genomic_DNA"/>
</dbReference>
<dbReference type="SUPFAM" id="SSF57959">
    <property type="entry name" value="Leucine zipper domain"/>
    <property type="match status" value="1"/>
</dbReference>
<dbReference type="PROSITE" id="PS00036">
    <property type="entry name" value="BZIP_BASIC"/>
    <property type="match status" value="1"/>
</dbReference>
<gene>
    <name evidence="6" type="ORF">A1O5_06379</name>
</gene>
<dbReference type="GO" id="GO:0000976">
    <property type="term" value="F:transcription cis-regulatory region binding"/>
    <property type="evidence" value="ECO:0007669"/>
    <property type="project" value="InterPro"/>
</dbReference>
<dbReference type="Proteomes" id="UP000019471">
    <property type="component" value="Unassembled WGS sequence"/>
</dbReference>
<dbReference type="RefSeq" id="XP_007745163.1">
    <property type="nucleotide sequence ID" value="XM_007746973.1"/>
</dbReference>
<dbReference type="CDD" id="cd14688">
    <property type="entry name" value="bZIP_YAP"/>
    <property type="match status" value="1"/>
</dbReference>
<evidence type="ECO:0000259" key="5">
    <source>
        <dbReference type="PROSITE" id="PS50217"/>
    </source>
</evidence>
<dbReference type="GO" id="GO:0001228">
    <property type="term" value="F:DNA-binding transcription activator activity, RNA polymerase II-specific"/>
    <property type="evidence" value="ECO:0007669"/>
    <property type="project" value="TreeGrafter"/>
</dbReference>
<dbReference type="Pfam" id="PF00170">
    <property type="entry name" value="bZIP_1"/>
    <property type="match status" value="1"/>
</dbReference>
<dbReference type="OrthoDB" id="4155149at2759"/>
<organism evidence="6 7">
    <name type="scientific">Cladophialophora psammophila CBS 110553</name>
    <dbReference type="NCBI Taxonomy" id="1182543"/>
    <lineage>
        <taxon>Eukaryota</taxon>
        <taxon>Fungi</taxon>
        <taxon>Dikarya</taxon>
        <taxon>Ascomycota</taxon>
        <taxon>Pezizomycotina</taxon>
        <taxon>Eurotiomycetes</taxon>
        <taxon>Chaetothyriomycetidae</taxon>
        <taxon>Chaetothyriales</taxon>
        <taxon>Herpotrichiellaceae</taxon>
        <taxon>Cladophialophora</taxon>
    </lineage>
</organism>
<keyword evidence="3" id="KW-0175">Coiled coil</keyword>
<dbReference type="InterPro" id="IPR046347">
    <property type="entry name" value="bZIP_sf"/>
</dbReference>
<feature type="domain" description="BZIP" evidence="5">
    <location>
        <begin position="58"/>
        <end position="121"/>
    </location>
</feature>
<dbReference type="GO" id="GO:0090575">
    <property type="term" value="C:RNA polymerase II transcription regulator complex"/>
    <property type="evidence" value="ECO:0007669"/>
    <property type="project" value="TreeGrafter"/>
</dbReference>
<dbReference type="PROSITE" id="PS50217">
    <property type="entry name" value="BZIP"/>
    <property type="match status" value="1"/>
</dbReference>